<dbReference type="EMBL" id="JAJGQJ010000045">
    <property type="protein sequence ID" value="MCC4621572.1"/>
    <property type="molecule type" value="Genomic_DNA"/>
</dbReference>
<feature type="signal peptide" evidence="1">
    <location>
        <begin position="1"/>
        <end position="22"/>
    </location>
</feature>
<accession>A0ABS8HHG5</accession>
<gene>
    <name evidence="2" type="ORF">LL965_16320</name>
</gene>
<feature type="chain" id="PRO_5046190359" evidence="1">
    <location>
        <begin position="23"/>
        <end position="194"/>
    </location>
</feature>
<name>A0ABS8HHG5_9XANT</name>
<comment type="caution">
    <text evidence="2">The sequence shown here is derived from an EMBL/GenBank/DDBJ whole genome shotgun (WGS) entry which is preliminary data.</text>
</comment>
<dbReference type="RefSeq" id="WP_029219325.1">
    <property type="nucleotide sequence ID" value="NZ_CAWLZN010000001.1"/>
</dbReference>
<dbReference type="Proteomes" id="UP001199206">
    <property type="component" value="Unassembled WGS sequence"/>
</dbReference>
<reference evidence="2 3" key="1">
    <citation type="submission" date="2021-10" db="EMBL/GenBank/DDBJ databases">
        <title>Genome sequencing of Xanthomonas strains from NCPPB.</title>
        <authorList>
            <person name="Hussein R."/>
            <person name="Harrison J."/>
            <person name="Studholme D.J."/>
            <person name="Vicente J."/>
            <person name="Grant M."/>
        </authorList>
    </citation>
    <scope>NUCLEOTIDE SEQUENCE [LARGE SCALE GENOMIC DNA]</scope>
    <source>
        <strain evidence="2 3">NCPPB 101</strain>
    </source>
</reference>
<evidence type="ECO:0000313" key="3">
    <source>
        <dbReference type="Proteomes" id="UP001199206"/>
    </source>
</evidence>
<sequence>MKTSFLFLLAAVTASTGMPASAQTADSARLRAAATGPAIAAGRTRFRLIPDAVVRLADTAAARSTQLVQAAADDVPLARLDRYEVLLSSGSAARATSTLDGPQRSSVAAALEARTGQLVLLGSAVKLFGTTPAIARALAVRTGGTVVYASASDGSAMIRYPSVTAALEYCTQLQGTSGVGSVLPEVIPRAVRTL</sequence>
<protein>
    <submittedName>
        <fullName evidence="2">Uncharacterized protein</fullName>
    </submittedName>
</protein>
<keyword evidence="3" id="KW-1185">Reference proteome</keyword>
<organism evidence="2 3">
    <name type="scientific">Xanthomonas cassavae CFBP 4642</name>
    <dbReference type="NCBI Taxonomy" id="1219375"/>
    <lineage>
        <taxon>Bacteria</taxon>
        <taxon>Pseudomonadati</taxon>
        <taxon>Pseudomonadota</taxon>
        <taxon>Gammaproteobacteria</taxon>
        <taxon>Lysobacterales</taxon>
        <taxon>Lysobacteraceae</taxon>
        <taxon>Xanthomonas</taxon>
    </lineage>
</organism>
<evidence type="ECO:0000256" key="1">
    <source>
        <dbReference type="SAM" id="SignalP"/>
    </source>
</evidence>
<proteinExistence type="predicted"/>
<evidence type="ECO:0000313" key="2">
    <source>
        <dbReference type="EMBL" id="MCC4621572.1"/>
    </source>
</evidence>
<keyword evidence="1" id="KW-0732">Signal</keyword>